<dbReference type="EMBL" id="BARV01043520">
    <property type="protein sequence ID" value="GAI63939.1"/>
    <property type="molecule type" value="Genomic_DNA"/>
</dbReference>
<reference evidence="2" key="1">
    <citation type="journal article" date="2014" name="Front. Microbiol.">
        <title>High frequency of phylogenetically diverse reductive dehalogenase-homologous genes in deep subseafloor sedimentary metagenomes.</title>
        <authorList>
            <person name="Kawai M."/>
            <person name="Futagami T."/>
            <person name="Toyoda A."/>
            <person name="Takaki Y."/>
            <person name="Nishi S."/>
            <person name="Hori S."/>
            <person name="Arai W."/>
            <person name="Tsubouchi T."/>
            <person name="Morono Y."/>
            <person name="Uchiyama I."/>
            <person name="Ito T."/>
            <person name="Fujiyama A."/>
            <person name="Inagaki F."/>
            <person name="Takami H."/>
        </authorList>
    </citation>
    <scope>NUCLEOTIDE SEQUENCE</scope>
    <source>
        <strain evidence="2">Expedition CK06-06</strain>
    </source>
</reference>
<feature type="non-terminal residue" evidence="2">
    <location>
        <position position="1"/>
    </location>
</feature>
<evidence type="ECO:0000313" key="2">
    <source>
        <dbReference type="EMBL" id="GAI63939.1"/>
    </source>
</evidence>
<dbReference type="InterPro" id="IPR003961">
    <property type="entry name" value="FN3_dom"/>
</dbReference>
<protein>
    <recommendedName>
        <fullName evidence="1">Fibronectin type-III domain-containing protein</fullName>
    </recommendedName>
</protein>
<evidence type="ECO:0000259" key="1">
    <source>
        <dbReference type="PROSITE" id="PS50853"/>
    </source>
</evidence>
<proteinExistence type="predicted"/>
<gene>
    <name evidence="2" type="ORF">S06H3_64927</name>
</gene>
<feature type="domain" description="Fibronectin type-III" evidence="1">
    <location>
        <begin position="17"/>
        <end position="109"/>
    </location>
</feature>
<comment type="caution">
    <text evidence="2">The sequence shown here is derived from an EMBL/GenBank/DDBJ whole genome shotgun (WGS) entry which is preliminary data.</text>
</comment>
<name>X1S839_9ZZZZ</name>
<feature type="non-terminal residue" evidence="2">
    <location>
        <position position="109"/>
    </location>
</feature>
<organism evidence="2">
    <name type="scientific">marine sediment metagenome</name>
    <dbReference type="NCBI Taxonomy" id="412755"/>
    <lineage>
        <taxon>unclassified sequences</taxon>
        <taxon>metagenomes</taxon>
        <taxon>ecological metagenomes</taxon>
    </lineage>
</organism>
<sequence>ATASVDYTVTKKTLSTTPLPISPEDSTLRSGEATFRWQGGTGGSDYTYTLEISKTAGSGNIWSKSGIEGSSYTLTEDEALPKGTYYWRVKIVDDYGNESAWSDSIEFTV</sequence>
<dbReference type="InterPro" id="IPR013783">
    <property type="entry name" value="Ig-like_fold"/>
</dbReference>
<dbReference type="AlphaFoldDB" id="X1S839"/>
<dbReference type="InterPro" id="IPR036116">
    <property type="entry name" value="FN3_sf"/>
</dbReference>
<dbReference type="PROSITE" id="PS50853">
    <property type="entry name" value="FN3"/>
    <property type="match status" value="1"/>
</dbReference>
<dbReference type="SUPFAM" id="SSF49265">
    <property type="entry name" value="Fibronectin type III"/>
    <property type="match status" value="1"/>
</dbReference>
<dbReference type="Gene3D" id="2.60.40.10">
    <property type="entry name" value="Immunoglobulins"/>
    <property type="match status" value="1"/>
</dbReference>
<accession>X1S839</accession>